<dbReference type="EMBL" id="KJ484636">
    <property type="protein sequence ID" value="AIF78697.1"/>
    <property type="molecule type" value="Genomic_DNA"/>
</dbReference>
<geneLocation type="plasmid" evidence="1">
    <name>pC59-153</name>
</geneLocation>
<reference evidence="1" key="1">
    <citation type="journal article" date="2014" name="J. Antimicrob. Chemother.">
        <title>Nucleotide sequences of 16 transmissible plasmids identified in nine multidrug-resistant Escherichia coli isolates expressing an ESBL phenotype isolated from food-producing animals and healthy humans.</title>
        <authorList>
            <person name="Wang J."/>
            <person name="Stephan R."/>
            <person name="Power K."/>
            <person name="Yan Q."/>
            <person name="Hachler H."/>
            <person name="Fanning S."/>
        </authorList>
    </citation>
    <scope>NUCLEOTIDE SEQUENCE</scope>
    <source>
        <strain evidence="1">Chicken-59</strain>
        <plasmid evidence="1">pC59-153</plasmid>
    </source>
</reference>
<sequence length="43" mass="4546">MSSGPTDIADALSVGGRITTGLRDKLFFLSLCKMTGSHEITCD</sequence>
<evidence type="ECO:0000313" key="1">
    <source>
        <dbReference type="EMBL" id="AIF78697.1"/>
    </source>
</evidence>
<protein>
    <submittedName>
        <fullName evidence="1">Uncharacterized protein</fullName>
    </submittedName>
</protein>
<name>A0A075MDM7_ECOLX</name>
<dbReference type="AlphaFoldDB" id="A0A075MDM7"/>
<proteinExistence type="predicted"/>
<organism evidence="1">
    <name type="scientific">Escherichia coli</name>
    <dbReference type="NCBI Taxonomy" id="562"/>
    <lineage>
        <taxon>Bacteria</taxon>
        <taxon>Pseudomonadati</taxon>
        <taxon>Pseudomonadota</taxon>
        <taxon>Gammaproteobacteria</taxon>
        <taxon>Enterobacterales</taxon>
        <taxon>Enterobacteriaceae</taxon>
        <taxon>Escherichia</taxon>
    </lineage>
</organism>
<accession>A0A075MDM7</accession>
<keyword evidence="1" id="KW-0614">Plasmid</keyword>